<keyword evidence="5" id="KW-1185">Reference proteome</keyword>
<evidence type="ECO:0000313" key="2">
    <source>
        <dbReference type="EMBL" id="CAF1060814.1"/>
    </source>
</evidence>
<proteinExistence type="predicted"/>
<accession>A0A814L6N5</accession>
<name>A0A814L6N5_9BILA</name>
<evidence type="ECO:0000313" key="5">
    <source>
        <dbReference type="Proteomes" id="UP000663870"/>
    </source>
</evidence>
<comment type="caution">
    <text evidence="2">The sequence shown here is derived from an EMBL/GenBank/DDBJ whole genome shotgun (WGS) entry which is preliminary data.</text>
</comment>
<reference evidence="2" key="1">
    <citation type="submission" date="2021-02" db="EMBL/GenBank/DDBJ databases">
        <authorList>
            <person name="Nowell W R."/>
        </authorList>
    </citation>
    <scope>NUCLEOTIDE SEQUENCE</scope>
</reference>
<feature type="region of interest" description="Disordered" evidence="1">
    <location>
        <begin position="89"/>
        <end position="177"/>
    </location>
</feature>
<dbReference type="AlphaFoldDB" id="A0A814L6N5"/>
<protein>
    <submittedName>
        <fullName evidence="2">Uncharacterized protein</fullName>
    </submittedName>
</protein>
<feature type="compositionally biased region" description="Low complexity" evidence="1">
    <location>
        <begin position="160"/>
        <end position="170"/>
    </location>
</feature>
<dbReference type="Proteomes" id="UP000663870">
    <property type="component" value="Unassembled WGS sequence"/>
</dbReference>
<sequence length="177" mass="20823">MKSRKFNLCIKWWMLLKTNNFGNNKMRWYCWLIFFFVANLSIWALPTDGDVDRKSLLAVDNENRLLVAEDEGKVDENIIGEDESLIMTDEYSRLRKPHKQEKDKDNDSSESNDDEGNNEDDKKNNKKPKMTKFICFTEKSNRHKLRRRPQQSETHRQHPSSSSSSANNSSQHDSNTH</sequence>
<evidence type="ECO:0000256" key="1">
    <source>
        <dbReference type="SAM" id="MobiDB-lite"/>
    </source>
</evidence>
<gene>
    <name evidence="3" type="ORF">JXQ802_LOCUS30855</name>
    <name evidence="2" type="ORF">PYM288_LOCUS17640</name>
</gene>
<evidence type="ECO:0000313" key="3">
    <source>
        <dbReference type="EMBL" id="CAF1326957.1"/>
    </source>
</evidence>
<dbReference type="Proteomes" id="UP000663854">
    <property type="component" value="Unassembled WGS sequence"/>
</dbReference>
<dbReference type="EMBL" id="CAJNOL010001274">
    <property type="protein sequence ID" value="CAF1326957.1"/>
    <property type="molecule type" value="Genomic_DNA"/>
</dbReference>
<evidence type="ECO:0000313" key="4">
    <source>
        <dbReference type="Proteomes" id="UP000663854"/>
    </source>
</evidence>
<dbReference type="EMBL" id="CAJNOH010000504">
    <property type="protein sequence ID" value="CAF1060814.1"/>
    <property type="molecule type" value="Genomic_DNA"/>
</dbReference>
<organism evidence="2 4">
    <name type="scientific">Rotaria sordida</name>
    <dbReference type="NCBI Taxonomy" id="392033"/>
    <lineage>
        <taxon>Eukaryota</taxon>
        <taxon>Metazoa</taxon>
        <taxon>Spiralia</taxon>
        <taxon>Gnathifera</taxon>
        <taxon>Rotifera</taxon>
        <taxon>Eurotatoria</taxon>
        <taxon>Bdelloidea</taxon>
        <taxon>Philodinida</taxon>
        <taxon>Philodinidae</taxon>
        <taxon>Rotaria</taxon>
    </lineage>
</organism>
<feature type="compositionally biased region" description="Acidic residues" evidence="1">
    <location>
        <begin position="108"/>
        <end position="118"/>
    </location>
</feature>